<name>I4M8L9_9BIFI</name>
<dbReference type="PANTHER" id="PTHR35149">
    <property type="entry name" value="SLL5132 PROTEIN"/>
    <property type="match status" value="1"/>
</dbReference>
<accession>I4M8L9</accession>
<dbReference type="RefSeq" id="WP_004134745.1">
    <property type="nucleotide sequence ID" value="NZ_ADEV01000008.1"/>
</dbReference>
<evidence type="ECO:0000259" key="1">
    <source>
        <dbReference type="Pfam" id="PF03235"/>
    </source>
</evidence>
<dbReference type="PANTHER" id="PTHR35149:SF1">
    <property type="entry name" value="DUF5655 DOMAIN-CONTAINING PROTEIN"/>
    <property type="match status" value="1"/>
</dbReference>
<dbReference type="InterPro" id="IPR004919">
    <property type="entry name" value="GmrSD_N"/>
</dbReference>
<evidence type="ECO:0000313" key="2">
    <source>
        <dbReference type="EMBL" id="EIK85559.1"/>
    </source>
</evidence>
<proteinExistence type="predicted"/>
<gene>
    <name evidence="2" type="ORF">CGSMWGv00703Dmash_03569</name>
</gene>
<organism evidence="2 3">
    <name type="scientific">Gardnerella greenwoodii 00703Dmash</name>
    <dbReference type="NCBI Taxonomy" id="698960"/>
    <lineage>
        <taxon>Bacteria</taxon>
        <taxon>Bacillati</taxon>
        <taxon>Actinomycetota</taxon>
        <taxon>Actinomycetes</taxon>
        <taxon>Bifidobacteriales</taxon>
        <taxon>Bifidobacteriaceae</taxon>
        <taxon>Gardnerella</taxon>
        <taxon>Gardnerella greenwoodii</taxon>
    </lineage>
</organism>
<evidence type="ECO:0000313" key="3">
    <source>
        <dbReference type="Proteomes" id="UP000033074"/>
    </source>
</evidence>
<reference evidence="2 3" key="1">
    <citation type="journal article" date="2012" name="J. Bacteriol.">
        <title>Comparative Genomic Analyses of 17 Clinical Isolates of Gardnerella vaginalis Provide Evidence of Multiple Genetically Isolated Clades Consistent with Subspeciation into Genovars.</title>
        <authorList>
            <person name="Ahmed A."/>
            <person name="Earl J."/>
            <person name="Retchless A."/>
            <person name="Hillier S."/>
            <person name="Rabe L."/>
            <person name="Cherpes T."/>
            <person name="Powell E."/>
            <person name="Janto B."/>
            <person name="Eutsey R."/>
            <person name="Hiller N.L."/>
            <person name="Boissy R."/>
            <person name="Dahlgreen M."/>
            <person name="Hall B."/>
            <person name="Costerton J."/>
            <person name="Post J.C."/>
            <person name="Hu F."/>
            <person name="Ehrlich G."/>
        </authorList>
    </citation>
    <scope>NUCLEOTIDE SEQUENCE [LARGE SCALE GENOMIC DNA]</scope>
    <source>
        <strain evidence="2 3">00703Dmash</strain>
    </source>
</reference>
<feature type="domain" description="GmrSD restriction endonucleases N-terminal" evidence="1">
    <location>
        <begin position="11"/>
        <end position="262"/>
    </location>
</feature>
<dbReference type="AlphaFoldDB" id="I4M8L9"/>
<dbReference type="PATRIC" id="fig|698960.3.peg.705"/>
<comment type="caution">
    <text evidence="2">The sequence shown here is derived from an EMBL/GenBank/DDBJ whole genome shotgun (WGS) entry which is preliminary data.</text>
</comment>
<dbReference type="Pfam" id="PF03235">
    <property type="entry name" value="GmrSD_N"/>
    <property type="match status" value="1"/>
</dbReference>
<protein>
    <recommendedName>
        <fullName evidence="1">GmrSD restriction endonucleases N-terminal domain-containing protein</fullName>
    </recommendedName>
</protein>
<dbReference type="Proteomes" id="UP000033074">
    <property type="component" value="Unassembled WGS sequence"/>
</dbReference>
<dbReference type="EMBL" id="ADEV01000008">
    <property type="protein sequence ID" value="EIK85559.1"/>
    <property type="molecule type" value="Genomic_DNA"/>
</dbReference>
<sequence>MSFSPSKLTVRKIFDENRTYNIPNFQRDFSWDNDNFDDFFYDLFRSSDLDFDNLEVDEKSKYFLGIILLIGDENHPNELKPYEVIDGQQRLTTITLFFAAIRDLIKKIDKNYKTDFDVRLQAKIARSGKDVYCPRIVNSALNPILPVEILDINDRKSNGACVTPSSRSQEDLIKHYEYIKTKLLCKSNVLSAINDKCKVHKNLSEFSDDDYIRILENFGKHLSNSVIICIFSDEKEEAYTLFRNLNYRGKHLSQSDLIKNEIYSLIAKGDCDEYVYTKWKNIENNIYSAEESIEKFIYHYMCGRYAGIITTKLFEKFSSKVHENDCTEFLESLERSSEYYKVFTKPNDNDTVFDIHNYFKTDNNQELKRYFEFFKNIGISQLRILLISLFECRKYEYISNSTFAKFIKILALHQCLHVLVKSPANKLNSVYSKCSRKLLNLKEAEDQKAEDQKAKDSKAIEILNSKAAEILKDFSKDLNAKIPDKNIVIHADLEYDCRPCKENSFSKNKNREIIRFILSELSEKEQTKDTNRANDGLGFIHNSTLEHIIDRQSGEKNIYSIGNILLLERDIHKNVCESRKKEMYEKSRITLTRRFFDDYKDFDSEKILYRKERLLEDYYNLVKE</sequence>